<feature type="transmembrane region" description="Helical" evidence="1">
    <location>
        <begin position="110"/>
        <end position="127"/>
    </location>
</feature>
<accession>A0A4R4YBP1</accession>
<protein>
    <submittedName>
        <fullName evidence="3">DUF1206 domain-containing protein</fullName>
    </submittedName>
</protein>
<evidence type="ECO:0000259" key="2">
    <source>
        <dbReference type="Pfam" id="PF06724"/>
    </source>
</evidence>
<keyword evidence="1" id="KW-0812">Transmembrane</keyword>
<dbReference type="EMBL" id="SMKQ01000147">
    <property type="protein sequence ID" value="TDD41209.1"/>
    <property type="molecule type" value="Genomic_DNA"/>
</dbReference>
<dbReference type="Proteomes" id="UP000295302">
    <property type="component" value="Unassembled WGS sequence"/>
</dbReference>
<reference evidence="3 4" key="1">
    <citation type="submission" date="2019-03" db="EMBL/GenBank/DDBJ databases">
        <title>Draft genome sequences of novel Actinobacteria.</title>
        <authorList>
            <person name="Sahin N."/>
            <person name="Ay H."/>
            <person name="Saygin H."/>
        </authorList>
    </citation>
    <scope>NUCLEOTIDE SEQUENCE [LARGE SCALE GENOMIC DNA]</scope>
    <source>
        <strain evidence="3 4">CH32</strain>
    </source>
</reference>
<proteinExistence type="predicted"/>
<dbReference type="RefSeq" id="WP_132618810.1">
    <property type="nucleotide sequence ID" value="NZ_SMKQ01000147.1"/>
</dbReference>
<sequence length="273" mass="28511">MANTAEQAGREAKAATRRAAGSRPMEVLTRVGLACRGVLYALIGIVAVQIAFGDTSQEADKSGAISTLAGLPFGAVLLWVMAAGFAALALWQASEAVFGGGKALERVESVARTGVYVLVFFTLLSVLTAHGAPSDDQKSQDLTAKLLALPAGAVIVGVIGLALVVLGVYWVRQGVTKGFREELDRGRMSPRARTVMDRLGLGGYVARGVIAALAGIFVVQAAITHDPEEAGGIDATLREFANTPAGPWLLVAVALGVLLFAGYCFGESRWRRT</sequence>
<dbReference type="InterPro" id="IPR009597">
    <property type="entry name" value="DUF1206"/>
</dbReference>
<name>A0A4R4YBP1_9ACTN</name>
<keyword evidence="1" id="KW-1133">Transmembrane helix</keyword>
<evidence type="ECO:0000313" key="4">
    <source>
        <dbReference type="Proteomes" id="UP000295302"/>
    </source>
</evidence>
<feature type="transmembrane region" description="Helical" evidence="1">
    <location>
        <begin position="201"/>
        <end position="225"/>
    </location>
</feature>
<keyword evidence="1" id="KW-0472">Membrane</keyword>
<dbReference type="OrthoDB" id="4552598at2"/>
<keyword evidence="4" id="KW-1185">Reference proteome</keyword>
<feature type="transmembrane region" description="Helical" evidence="1">
    <location>
        <begin position="147"/>
        <end position="171"/>
    </location>
</feature>
<comment type="caution">
    <text evidence="3">The sequence shown here is derived from an EMBL/GenBank/DDBJ whole genome shotgun (WGS) entry which is preliminary data.</text>
</comment>
<dbReference type="Pfam" id="PF06724">
    <property type="entry name" value="DUF1206"/>
    <property type="match status" value="3"/>
</dbReference>
<feature type="transmembrane region" description="Helical" evidence="1">
    <location>
        <begin position="64"/>
        <end position="90"/>
    </location>
</feature>
<evidence type="ECO:0000256" key="1">
    <source>
        <dbReference type="SAM" id="Phobius"/>
    </source>
</evidence>
<feature type="transmembrane region" description="Helical" evidence="1">
    <location>
        <begin position="245"/>
        <end position="265"/>
    </location>
</feature>
<organism evidence="3 4">
    <name type="scientific">Nonomuraea terrae</name>
    <dbReference type="NCBI Taxonomy" id="2530383"/>
    <lineage>
        <taxon>Bacteria</taxon>
        <taxon>Bacillati</taxon>
        <taxon>Actinomycetota</taxon>
        <taxon>Actinomycetes</taxon>
        <taxon>Streptosporangiales</taxon>
        <taxon>Streptosporangiaceae</taxon>
        <taxon>Nonomuraea</taxon>
    </lineage>
</organism>
<feature type="domain" description="DUF1206" evidence="2">
    <location>
        <begin position="31"/>
        <end position="98"/>
    </location>
</feature>
<feature type="transmembrane region" description="Helical" evidence="1">
    <location>
        <begin position="27"/>
        <end position="52"/>
    </location>
</feature>
<feature type="domain" description="DUF1206" evidence="2">
    <location>
        <begin position="110"/>
        <end position="176"/>
    </location>
</feature>
<feature type="domain" description="DUF1206" evidence="2">
    <location>
        <begin position="203"/>
        <end position="271"/>
    </location>
</feature>
<evidence type="ECO:0000313" key="3">
    <source>
        <dbReference type="EMBL" id="TDD41209.1"/>
    </source>
</evidence>
<gene>
    <name evidence="3" type="ORF">E1286_33150</name>
</gene>
<dbReference type="AlphaFoldDB" id="A0A4R4YBP1"/>